<dbReference type="AlphaFoldDB" id="E4YGG2"/>
<accession>E4YGG2</accession>
<dbReference type="EMBL" id="FN654523">
    <property type="protein sequence ID" value="CBY34586.1"/>
    <property type="molecule type" value="Genomic_DNA"/>
</dbReference>
<protein>
    <submittedName>
        <fullName evidence="1">Uncharacterized protein</fullName>
    </submittedName>
</protein>
<sequence>MWDGFFPKRNTFAYIAKMMTHKAENGWSIANQDFYKEIDTTSSNSKADFYKNLIGSEITDNLKDHLYWYGFDRCINKHNPGSTWHKLQMIRHENAIRGVMKLININLPEQSILSETRVLNSSYLIIFFIRN</sequence>
<proteinExistence type="predicted"/>
<dbReference type="Proteomes" id="UP000011014">
    <property type="component" value="Unassembled WGS sequence"/>
</dbReference>
<gene>
    <name evidence="1" type="ORF">GSOID_T00024614001</name>
</gene>
<organism evidence="1">
    <name type="scientific">Oikopleura dioica</name>
    <name type="common">Tunicate</name>
    <dbReference type="NCBI Taxonomy" id="34765"/>
    <lineage>
        <taxon>Eukaryota</taxon>
        <taxon>Metazoa</taxon>
        <taxon>Chordata</taxon>
        <taxon>Tunicata</taxon>
        <taxon>Appendicularia</taxon>
        <taxon>Copelata</taxon>
        <taxon>Oikopleuridae</taxon>
        <taxon>Oikopleura</taxon>
    </lineage>
</organism>
<evidence type="ECO:0000313" key="1">
    <source>
        <dbReference type="EMBL" id="CBY34586.1"/>
    </source>
</evidence>
<name>E4YGG2_OIKDI</name>
<reference evidence="1" key="1">
    <citation type="journal article" date="2010" name="Science">
        <title>Plasticity of animal genome architecture unmasked by rapid evolution of a pelagic tunicate.</title>
        <authorList>
            <person name="Denoeud F."/>
            <person name="Henriet S."/>
            <person name="Mungpakdee S."/>
            <person name="Aury J.M."/>
            <person name="Da Silva C."/>
            <person name="Brinkmann H."/>
            <person name="Mikhaleva J."/>
            <person name="Olsen L.C."/>
            <person name="Jubin C."/>
            <person name="Canestro C."/>
            <person name="Bouquet J.M."/>
            <person name="Danks G."/>
            <person name="Poulain J."/>
            <person name="Campsteijn C."/>
            <person name="Adamski M."/>
            <person name="Cross I."/>
            <person name="Yadetie F."/>
            <person name="Muffato M."/>
            <person name="Louis A."/>
            <person name="Butcher S."/>
            <person name="Tsagkogeorga G."/>
            <person name="Konrad A."/>
            <person name="Singh S."/>
            <person name="Jensen M.F."/>
            <person name="Cong E.H."/>
            <person name="Eikeseth-Otteraa H."/>
            <person name="Noel B."/>
            <person name="Anthouard V."/>
            <person name="Porcel B.M."/>
            <person name="Kachouri-Lafond R."/>
            <person name="Nishino A."/>
            <person name="Ugolini M."/>
            <person name="Chourrout P."/>
            <person name="Nishida H."/>
            <person name="Aasland R."/>
            <person name="Huzurbazar S."/>
            <person name="Westhof E."/>
            <person name="Delsuc F."/>
            <person name="Lehrach H."/>
            <person name="Reinhardt R."/>
            <person name="Weissenbach J."/>
            <person name="Roy S.W."/>
            <person name="Artiguenave F."/>
            <person name="Postlethwait J.H."/>
            <person name="Manak J.R."/>
            <person name="Thompson E.M."/>
            <person name="Jaillon O."/>
            <person name="Du Pasquier L."/>
            <person name="Boudinot P."/>
            <person name="Liberles D.A."/>
            <person name="Volff J.N."/>
            <person name="Philippe H."/>
            <person name="Lenhard B."/>
            <person name="Roest Crollius H."/>
            <person name="Wincker P."/>
            <person name="Chourrout D."/>
        </authorList>
    </citation>
    <scope>NUCLEOTIDE SEQUENCE [LARGE SCALE GENOMIC DNA]</scope>
</reference>